<protein>
    <recommendedName>
        <fullName evidence="4">DUF456 domain-containing protein</fullName>
    </recommendedName>
</protein>
<organism evidence="2 3">
    <name type="scientific">Weeksella virosa (strain ATCC 43766 / DSM 16922 / JCM 21250 / CCUG 30538 / CDC 9751 / IAM 14551 / NBRC 16016 / NCTC 11634 / CL345/78)</name>
    <dbReference type="NCBI Taxonomy" id="865938"/>
    <lineage>
        <taxon>Bacteria</taxon>
        <taxon>Pseudomonadati</taxon>
        <taxon>Bacteroidota</taxon>
        <taxon>Flavobacteriia</taxon>
        <taxon>Flavobacteriales</taxon>
        <taxon>Weeksellaceae</taxon>
        <taxon>Weeksella</taxon>
    </lineage>
</organism>
<evidence type="ECO:0000256" key="1">
    <source>
        <dbReference type="SAM" id="Phobius"/>
    </source>
</evidence>
<dbReference type="OrthoDB" id="9808460at2"/>
<dbReference type="eggNOG" id="COG2839">
    <property type="taxonomic scope" value="Bacteria"/>
</dbReference>
<dbReference type="KEGG" id="wvi:Weevi_1299"/>
<dbReference type="AlphaFoldDB" id="F0NXL3"/>
<keyword evidence="1" id="KW-1133">Transmembrane helix</keyword>
<feature type="transmembrane region" description="Helical" evidence="1">
    <location>
        <begin position="51"/>
        <end position="72"/>
    </location>
</feature>
<dbReference type="PANTHER" id="PTHR39165">
    <property type="entry name" value="IG HYPOTHETICAL 17883"/>
    <property type="match status" value="1"/>
</dbReference>
<feature type="transmembrane region" description="Helical" evidence="1">
    <location>
        <begin position="12"/>
        <end position="39"/>
    </location>
</feature>
<evidence type="ECO:0000313" key="3">
    <source>
        <dbReference type="Proteomes" id="UP000008641"/>
    </source>
</evidence>
<feature type="transmembrane region" description="Helical" evidence="1">
    <location>
        <begin position="84"/>
        <end position="117"/>
    </location>
</feature>
<reference evidence="2 3" key="1">
    <citation type="journal article" date="2011" name="Stand. Genomic Sci.">
        <title>Complete genome sequence of Weeksella virosa type strain (9751).</title>
        <authorList>
            <person name="Lang E."/>
            <person name="Teshima H."/>
            <person name="Lucas S."/>
            <person name="Lapidus A."/>
            <person name="Hammon N."/>
            <person name="Deshpande S."/>
            <person name="Nolan M."/>
            <person name="Cheng J.F."/>
            <person name="Pitluck S."/>
            <person name="Liolios K."/>
            <person name="Pagani I."/>
            <person name="Mikhailova N."/>
            <person name="Ivanova N."/>
            <person name="Mavromatis K."/>
            <person name="Pati A."/>
            <person name="Tapia R."/>
            <person name="Han C."/>
            <person name="Goodwin L."/>
            <person name="Chen A."/>
            <person name="Palaniappan K."/>
            <person name="Land M."/>
            <person name="Hauser L."/>
            <person name="Chang Y.J."/>
            <person name="Jeffries C.D."/>
            <person name="Brambilla E.M."/>
            <person name="Kopitz M."/>
            <person name="Rohde M."/>
            <person name="Goker M."/>
            <person name="Tindall B.J."/>
            <person name="Detter J.C."/>
            <person name="Woyke T."/>
            <person name="Bristow J."/>
            <person name="Eisen J.A."/>
            <person name="Markowitz V."/>
            <person name="Hugenholtz P."/>
            <person name="Klenk H.P."/>
            <person name="Kyrpides N.C."/>
        </authorList>
    </citation>
    <scope>NUCLEOTIDE SEQUENCE [LARGE SCALE GENOMIC DNA]</scope>
    <source>
        <strain evidence="3">ATCC 43766 / DSM 16922 / JCM 21250 / NBRC 16016 / NCTC 11634 / CL345/78</strain>
    </source>
</reference>
<keyword evidence="1" id="KW-0812">Transmembrane</keyword>
<reference evidence="3" key="2">
    <citation type="journal article" date="2011" name="Stand. Genomic Sci.">
        <title>Complete genome sequence of Weeksella virosa type strain (9751T).</title>
        <authorList>
            <person name="Lang E."/>
            <person name="Teshima H."/>
            <person name="Lucas S."/>
            <person name="Lapidus A."/>
            <person name="Hammon N."/>
            <person name="Deshpande S."/>
            <person name="Nolan M."/>
            <person name="Cheng J."/>
            <person name="Pitluck S."/>
            <person name="Liolios K."/>
            <person name="Pagani I."/>
            <person name="Mikhailova N."/>
            <person name="Ivanova N."/>
            <person name="Mavromatis K."/>
            <person name="Pati A."/>
            <person name="Tapia R."/>
            <person name="Han C."/>
            <person name="Goodwin L."/>
            <person name="Chen A."/>
            <person name="Palaniappan K."/>
            <person name="Land M."/>
            <person name="Hauser L."/>
            <person name="Chang Y."/>
            <person name="Jeffries C."/>
            <person name="Brambilla E."/>
            <person name="Kopitz M."/>
            <person name="Rohde M."/>
            <person name="Goker M."/>
            <person name="Tindall B."/>
            <person name="Detter J."/>
            <person name="Woyke T."/>
            <person name="Bristow J."/>
            <person name="Eisen J."/>
            <person name="Markowitz V."/>
            <person name="Hugenholtz P."/>
            <person name="Klenk H."/>
            <person name="Kyrpides N."/>
        </authorList>
    </citation>
    <scope>NUCLEOTIDE SEQUENCE [LARGE SCALE GENOMIC DNA]</scope>
    <source>
        <strain evidence="3">ATCC 43766 / DSM 16922 / JCM 21250 / NBRC 16016 / NCTC 11634 / CL345/78</strain>
    </source>
</reference>
<dbReference type="RefSeq" id="WP_013598393.1">
    <property type="nucleotide sequence ID" value="NC_015144.1"/>
</dbReference>
<dbReference type="Pfam" id="PF04306">
    <property type="entry name" value="DUF456"/>
    <property type="match status" value="1"/>
</dbReference>
<dbReference type="InterPro" id="IPR007403">
    <property type="entry name" value="DUF456"/>
</dbReference>
<keyword evidence="1" id="KW-0472">Membrane</keyword>
<gene>
    <name evidence="2" type="ordered locus">Weevi_1299</name>
</gene>
<sequence>MDDSVLNIISGILLFVGLLGTVLPVLPGAPLALIGLLVFKFSADSTFGWGLLIVAGLFVLIGALLDYLLPIYMTKKMGGSRYGIYGSIVGLVAGLFFPPFGFLIGPFLGAFFGELLYNMQDQKRAFRAAVATFIGFLLTTGYDIILTLIFIAIYILDITNVYSF</sequence>
<dbReference type="STRING" id="865938.Weevi_1299"/>
<dbReference type="EMBL" id="CP002455">
    <property type="protein sequence ID" value="ADX68003.1"/>
    <property type="molecule type" value="Genomic_DNA"/>
</dbReference>
<accession>F0NXL3</accession>
<dbReference type="PANTHER" id="PTHR39165:SF1">
    <property type="entry name" value="DUF456 DOMAIN-CONTAINING PROTEIN"/>
    <property type="match status" value="1"/>
</dbReference>
<evidence type="ECO:0008006" key="4">
    <source>
        <dbReference type="Google" id="ProtNLM"/>
    </source>
</evidence>
<feature type="transmembrane region" description="Helical" evidence="1">
    <location>
        <begin position="129"/>
        <end position="156"/>
    </location>
</feature>
<evidence type="ECO:0000313" key="2">
    <source>
        <dbReference type="EMBL" id="ADX68003.1"/>
    </source>
</evidence>
<keyword evidence="3" id="KW-1185">Reference proteome</keyword>
<proteinExistence type="predicted"/>
<dbReference type="Proteomes" id="UP000008641">
    <property type="component" value="Chromosome"/>
</dbReference>
<name>F0NXL3_WEEVC</name>
<dbReference type="HOGENOM" id="CLU_109297_0_1_10"/>